<dbReference type="Proteomes" id="UP000321772">
    <property type="component" value="Chromosome"/>
</dbReference>
<evidence type="ECO:0000256" key="1">
    <source>
        <dbReference type="SAM" id="Phobius"/>
    </source>
</evidence>
<gene>
    <name evidence="2" type="ORF">FGL77_08695</name>
</gene>
<sequence length="114" mass="12727">MEDGTNLLVVAMSWAAQLTVAIFFIAGFVSVYTEVWNRAFSDSERSRTERIWLRVALIVLAIGLGSILHFAGYLGGSTSMMYHNIGLFILVFSLLDEEINFGEYLIRCVALITV</sequence>
<name>A0A5B8THP1_9LACO</name>
<dbReference type="EMBL" id="CP042392">
    <property type="protein sequence ID" value="QEA53365.1"/>
    <property type="molecule type" value="Genomic_DNA"/>
</dbReference>
<keyword evidence="1" id="KW-1133">Transmembrane helix</keyword>
<organism evidence="2 3">
    <name type="scientific">Loigolactobacillus coryniformis</name>
    <dbReference type="NCBI Taxonomy" id="1610"/>
    <lineage>
        <taxon>Bacteria</taxon>
        <taxon>Bacillati</taxon>
        <taxon>Bacillota</taxon>
        <taxon>Bacilli</taxon>
        <taxon>Lactobacillales</taxon>
        <taxon>Lactobacillaceae</taxon>
        <taxon>Loigolactobacillus</taxon>
    </lineage>
</organism>
<reference evidence="2 3" key="1">
    <citation type="submission" date="2019-06" db="EMBL/GenBank/DDBJ databases">
        <title>Genome analyses of bacteria isolated from kimchi.</title>
        <authorList>
            <person name="Lee S."/>
            <person name="Ahn S."/>
            <person name="Roh S."/>
        </authorList>
    </citation>
    <scope>NUCLEOTIDE SEQUENCE [LARGE SCALE GENOMIC DNA]</scope>
    <source>
        <strain evidence="2 3">CBA3616</strain>
    </source>
</reference>
<dbReference type="RefSeq" id="WP_146989651.1">
    <property type="nucleotide sequence ID" value="NZ_CP042392.1"/>
</dbReference>
<proteinExistence type="predicted"/>
<protein>
    <submittedName>
        <fullName evidence="2">Uncharacterized protein</fullName>
    </submittedName>
</protein>
<evidence type="ECO:0000313" key="3">
    <source>
        <dbReference type="Proteomes" id="UP000321772"/>
    </source>
</evidence>
<keyword evidence="1" id="KW-0472">Membrane</keyword>
<evidence type="ECO:0000313" key="2">
    <source>
        <dbReference type="EMBL" id="QEA53365.1"/>
    </source>
</evidence>
<accession>A0A5B8THP1</accession>
<keyword evidence="1" id="KW-0812">Transmembrane</keyword>
<dbReference type="AlphaFoldDB" id="A0A5B8THP1"/>
<feature type="transmembrane region" description="Helical" evidence="1">
    <location>
        <begin position="6"/>
        <end position="31"/>
    </location>
</feature>
<feature type="transmembrane region" description="Helical" evidence="1">
    <location>
        <begin position="51"/>
        <end position="74"/>
    </location>
</feature>